<gene>
    <name evidence="2" type="ORF">KsCSTR_30100</name>
    <name evidence="3" type="ORF">KSMBR1_3829</name>
    <name evidence="1" type="ORF">kuste4528</name>
</gene>
<evidence type="ECO:0000313" key="5">
    <source>
        <dbReference type="Proteomes" id="UP000501926"/>
    </source>
</evidence>
<reference evidence="4" key="3">
    <citation type="submission" date="2017-10" db="EMBL/GenBank/DDBJ databases">
        <authorList>
            <person name="Frank J."/>
        </authorList>
    </citation>
    <scope>NUCLEOTIDE SEQUENCE [LARGE SCALE GENOMIC DNA]</scope>
</reference>
<name>Q1Q5K7_KUEST</name>
<protein>
    <submittedName>
        <fullName evidence="1">Uncharacterized protein</fullName>
    </submittedName>
</protein>
<dbReference type="EMBL" id="CT573071">
    <property type="protein sequence ID" value="CAJ75290.1"/>
    <property type="molecule type" value="Genomic_DNA"/>
</dbReference>
<dbReference type="InterPro" id="IPR010921">
    <property type="entry name" value="Trp_repressor/repl_initiator"/>
</dbReference>
<accession>Q1Q5K7</accession>
<reference evidence="3" key="4">
    <citation type="submission" date="2017-10" db="EMBL/GenBank/DDBJ databases">
        <authorList>
            <person name="Banno H."/>
            <person name="Chua N.-H."/>
        </authorList>
    </citation>
    <scope>NUCLEOTIDE SEQUENCE [LARGE SCALE GENOMIC DNA]</scope>
    <source>
        <strain evidence="3">Kuenenia_mbr1_ru-nijmegen</strain>
    </source>
</reference>
<keyword evidence="4" id="KW-1185">Reference proteome</keyword>
<dbReference type="Proteomes" id="UP000221734">
    <property type="component" value="Chromosome Kuenenia_stuttgartiensis_MBR1"/>
</dbReference>
<dbReference type="Gene3D" id="1.10.1750.10">
    <property type="match status" value="1"/>
</dbReference>
<sequence>MPMYNNIARQIMLFLAVNHGGMTLKEISQRYGARSYFSVSKAVSRFRQRLAKDHTIHKQFKKIFRYDPLIFFVKRYL</sequence>
<reference evidence="2 5" key="5">
    <citation type="submission" date="2020-02" db="EMBL/GenBank/DDBJ databases">
        <title>Newly sequenced genome of strain CSTR1 showed variability in Candidatus Kuenenia stuttgartiensis genomes.</title>
        <authorList>
            <person name="Ding C."/>
            <person name="Adrian L."/>
        </authorList>
    </citation>
    <scope>NUCLEOTIDE SEQUENCE [LARGE SCALE GENOMIC DNA]</scope>
    <source>
        <strain evidence="2 5">CSTR1</strain>
    </source>
</reference>
<dbReference type="SUPFAM" id="SSF48295">
    <property type="entry name" value="TrpR-like"/>
    <property type="match status" value="1"/>
</dbReference>
<dbReference type="Proteomes" id="UP000501926">
    <property type="component" value="Chromosome"/>
</dbReference>
<organism evidence="1">
    <name type="scientific">Kuenenia stuttgartiensis</name>
    <dbReference type="NCBI Taxonomy" id="174633"/>
    <lineage>
        <taxon>Bacteria</taxon>
        <taxon>Pseudomonadati</taxon>
        <taxon>Planctomycetota</taxon>
        <taxon>Candidatus Brocadiia</taxon>
        <taxon>Candidatus Brocadiales</taxon>
        <taxon>Candidatus Brocadiaceae</taxon>
        <taxon>Candidatus Kuenenia</taxon>
    </lineage>
</organism>
<dbReference type="EMBL" id="CP049055">
    <property type="protein sequence ID" value="QII12389.1"/>
    <property type="molecule type" value="Genomic_DNA"/>
</dbReference>
<evidence type="ECO:0000313" key="2">
    <source>
        <dbReference type="EMBL" id="QII12389.1"/>
    </source>
</evidence>
<evidence type="ECO:0000313" key="3">
    <source>
        <dbReference type="EMBL" id="SOH06302.1"/>
    </source>
</evidence>
<reference evidence="1" key="2">
    <citation type="submission" date="2006-01" db="EMBL/GenBank/DDBJ databases">
        <authorList>
            <person name="Genoscope"/>
        </authorList>
    </citation>
    <scope>NUCLEOTIDE SEQUENCE</scope>
</reference>
<evidence type="ECO:0000313" key="4">
    <source>
        <dbReference type="Proteomes" id="UP000221734"/>
    </source>
</evidence>
<dbReference type="GO" id="GO:0043565">
    <property type="term" value="F:sequence-specific DNA binding"/>
    <property type="evidence" value="ECO:0007669"/>
    <property type="project" value="InterPro"/>
</dbReference>
<dbReference type="KEGG" id="kst:KSMBR1_3829"/>
<dbReference type="EMBL" id="LT934425">
    <property type="protein sequence ID" value="SOH06302.1"/>
    <property type="molecule type" value="Genomic_DNA"/>
</dbReference>
<evidence type="ECO:0000313" key="1">
    <source>
        <dbReference type="EMBL" id="CAJ75290.1"/>
    </source>
</evidence>
<dbReference type="AlphaFoldDB" id="Q1Q5K7"/>
<proteinExistence type="predicted"/>
<reference evidence="1" key="1">
    <citation type="journal article" date="2006" name="Nature">
        <title>Deciphering the evolution and metabolism of an anammox bacterium from a community genome.</title>
        <authorList>
            <person name="Strous M."/>
            <person name="Pelletier E."/>
            <person name="Mangenot S."/>
            <person name="Rattei T."/>
            <person name="Lehner A."/>
            <person name="Taylor M.W."/>
            <person name="Horn M."/>
            <person name="Daims H."/>
            <person name="Bartol-Mavel D."/>
            <person name="Wincker P."/>
            <person name="Barbe V."/>
            <person name="Fonknechten N."/>
            <person name="Vallenet D."/>
            <person name="Segurens B."/>
            <person name="Schenowitz-Truong C."/>
            <person name="Medigue C."/>
            <person name="Collingro A."/>
            <person name="Snel B."/>
            <person name="Dutilh B.E."/>
            <person name="OpDenCamp H.J.M."/>
            <person name="vanDerDrift C."/>
            <person name="Cirpus I."/>
            <person name="vanDePas-Schoonen K.T."/>
            <person name="Harhangi H.R."/>
            <person name="vanNiftrik L."/>
            <person name="Schmid M."/>
            <person name="Keltjens J."/>
            <person name="vanDeVossenberg J."/>
            <person name="Kartal B."/>
            <person name="Meier H."/>
            <person name="Frishman D."/>
            <person name="Huynen M.A."/>
            <person name="Mewes H."/>
            <person name="Weissenbach J."/>
            <person name="Jetten M.S.M."/>
            <person name="Wagner M."/>
            <person name="LePaslier D."/>
        </authorList>
    </citation>
    <scope>NUCLEOTIDE SEQUENCE</scope>
</reference>